<dbReference type="GO" id="GO:0005524">
    <property type="term" value="F:ATP binding"/>
    <property type="evidence" value="ECO:0007669"/>
    <property type="project" value="UniProtKB-KW"/>
</dbReference>
<evidence type="ECO:0000256" key="3">
    <source>
        <dbReference type="ARBA" id="ARBA00022840"/>
    </source>
</evidence>
<dbReference type="OrthoDB" id="9809450at2"/>
<dbReference type="PANTHER" id="PTHR42788">
    <property type="entry name" value="TAURINE IMPORT ATP-BINDING PROTEIN-RELATED"/>
    <property type="match status" value="1"/>
</dbReference>
<dbReference type="GO" id="GO:0016887">
    <property type="term" value="F:ATP hydrolysis activity"/>
    <property type="evidence" value="ECO:0007669"/>
    <property type="project" value="InterPro"/>
</dbReference>
<evidence type="ECO:0000313" key="6">
    <source>
        <dbReference type="Proteomes" id="UP000427769"/>
    </source>
</evidence>
<dbReference type="InterPro" id="IPR050166">
    <property type="entry name" value="ABC_transporter_ATP-bind"/>
</dbReference>
<dbReference type="SUPFAM" id="SSF52540">
    <property type="entry name" value="P-loop containing nucleoside triphosphate hydrolases"/>
    <property type="match status" value="1"/>
</dbReference>
<organism evidence="5 6">
    <name type="scientific">Desulfosarcina widdelii</name>
    <dbReference type="NCBI Taxonomy" id="947919"/>
    <lineage>
        <taxon>Bacteria</taxon>
        <taxon>Pseudomonadati</taxon>
        <taxon>Thermodesulfobacteriota</taxon>
        <taxon>Desulfobacteria</taxon>
        <taxon>Desulfobacterales</taxon>
        <taxon>Desulfosarcinaceae</taxon>
        <taxon>Desulfosarcina</taxon>
    </lineage>
</organism>
<evidence type="ECO:0000256" key="2">
    <source>
        <dbReference type="ARBA" id="ARBA00022741"/>
    </source>
</evidence>
<accession>A0A5K7ZE75</accession>
<name>A0A5K7ZE75_9BACT</name>
<reference evidence="5 6" key="1">
    <citation type="submission" date="2019-11" db="EMBL/GenBank/DDBJ databases">
        <title>Comparative genomics of hydrocarbon-degrading Desulfosarcina strains.</title>
        <authorList>
            <person name="Watanabe M."/>
            <person name="Kojima H."/>
            <person name="Fukui M."/>
        </authorList>
    </citation>
    <scope>NUCLEOTIDE SEQUENCE [LARGE SCALE GENOMIC DNA]</scope>
    <source>
        <strain evidence="5 6">PP31</strain>
    </source>
</reference>
<gene>
    <name evidence="5" type="ORF">DSCW_58860</name>
</gene>
<keyword evidence="1" id="KW-0813">Transport</keyword>
<dbReference type="InterPro" id="IPR003593">
    <property type="entry name" value="AAA+_ATPase"/>
</dbReference>
<dbReference type="InterPro" id="IPR027417">
    <property type="entry name" value="P-loop_NTPase"/>
</dbReference>
<evidence type="ECO:0000259" key="4">
    <source>
        <dbReference type="PROSITE" id="PS50893"/>
    </source>
</evidence>
<evidence type="ECO:0000313" key="5">
    <source>
        <dbReference type="EMBL" id="BBO78469.1"/>
    </source>
</evidence>
<dbReference type="Pfam" id="PF00005">
    <property type="entry name" value="ABC_tran"/>
    <property type="match status" value="1"/>
</dbReference>
<dbReference type="KEGG" id="dwd:DSCW_58860"/>
<dbReference type="PROSITE" id="PS50893">
    <property type="entry name" value="ABC_TRANSPORTER_2"/>
    <property type="match status" value="1"/>
</dbReference>
<protein>
    <submittedName>
        <fullName evidence="5">ABC transporter ATP-binding protein</fullName>
    </submittedName>
</protein>
<sequence length="245" mass="27071">MLIIENVTKHFNGLPVVSDVSLTVPGNGFTVLIGPSGCGKSTLFDLLMGVLPMETGRIQWCRKAVPDLNRLAAYMQQSDLLLPWLGLADNARLPADIAGEPIKESGRRVQDLFDRLGLAGFENHLPSTVSGGMRQRCALARTLMFGRDIVLLDEPLSALDAITRRSLQKMLGLLQTDFNKTILMVTHDIEEALLLADELLVLTPPPMQIAARMGLEHPKPRRMEDLDLLAIKNRVLAMLQEKRSS</sequence>
<dbReference type="EMBL" id="AP021875">
    <property type="protein sequence ID" value="BBO78469.1"/>
    <property type="molecule type" value="Genomic_DNA"/>
</dbReference>
<dbReference type="InterPro" id="IPR003439">
    <property type="entry name" value="ABC_transporter-like_ATP-bd"/>
</dbReference>
<keyword evidence="2" id="KW-0547">Nucleotide-binding</keyword>
<keyword evidence="3 5" id="KW-0067">ATP-binding</keyword>
<keyword evidence="6" id="KW-1185">Reference proteome</keyword>
<dbReference type="AlphaFoldDB" id="A0A5K7ZE75"/>
<dbReference type="Proteomes" id="UP000427769">
    <property type="component" value="Chromosome"/>
</dbReference>
<dbReference type="PANTHER" id="PTHR42788:SF2">
    <property type="entry name" value="ABC TRANSPORTER ATP-BINDING PROTEIN"/>
    <property type="match status" value="1"/>
</dbReference>
<feature type="domain" description="ABC transporter" evidence="4">
    <location>
        <begin position="2"/>
        <end position="229"/>
    </location>
</feature>
<proteinExistence type="predicted"/>
<evidence type="ECO:0000256" key="1">
    <source>
        <dbReference type="ARBA" id="ARBA00022448"/>
    </source>
</evidence>
<dbReference type="SMART" id="SM00382">
    <property type="entry name" value="AAA"/>
    <property type="match status" value="1"/>
</dbReference>
<dbReference type="Gene3D" id="3.40.50.300">
    <property type="entry name" value="P-loop containing nucleotide triphosphate hydrolases"/>
    <property type="match status" value="1"/>
</dbReference>